<accession>A0A7K0KBR5</accession>
<protein>
    <submittedName>
        <fullName evidence="1">Uncharacterized protein</fullName>
    </submittedName>
</protein>
<dbReference type="RefSeq" id="WP_154532906.1">
    <property type="nucleotide sequence ID" value="NZ_VUNG01000002.1"/>
</dbReference>
<dbReference type="Proteomes" id="UP000438914">
    <property type="component" value="Unassembled WGS sequence"/>
</dbReference>
<dbReference type="EMBL" id="VUNG01000002">
    <property type="protein sequence ID" value="MST83366.1"/>
    <property type="molecule type" value="Genomic_DNA"/>
</dbReference>
<reference evidence="1 2" key="1">
    <citation type="submission" date="2019-08" db="EMBL/GenBank/DDBJ databases">
        <title>In-depth cultivation of the pig gut microbiome towards novel bacterial diversity and tailored functional studies.</title>
        <authorList>
            <person name="Wylensek D."/>
            <person name="Hitch T.C.A."/>
            <person name="Clavel T."/>
        </authorList>
    </citation>
    <scope>NUCLEOTIDE SEQUENCE [LARGE SCALE GENOMIC DNA]</scope>
    <source>
        <strain evidence="1 2">LKV-178-WT-2A</strain>
    </source>
</reference>
<gene>
    <name evidence="1" type="ORF">FYJ73_01470</name>
</gene>
<keyword evidence="2" id="KW-1185">Reference proteome</keyword>
<evidence type="ECO:0000313" key="1">
    <source>
        <dbReference type="EMBL" id="MST83366.1"/>
    </source>
</evidence>
<dbReference type="AlphaFoldDB" id="A0A7K0KBR5"/>
<name>A0A7K0KBR5_9BACT</name>
<evidence type="ECO:0000313" key="2">
    <source>
        <dbReference type="Proteomes" id="UP000438914"/>
    </source>
</evidence>
<sequence>MATLQVSNTQVSTLDALWALFKSQPKAVRKAFVKRLKSEETSEELKEDVVKHIKAVRSGKEKTYSFDSLEDAKKWLDE</sequence>
<organism evidence="1 2">
    <name type="scientific">Hallella mizrahii</name>
    <dbReference type="NCBI Taxonomy" id="2606637"/>
    <lineage>
        <taxon>Bacteria</taxon>
        <taxon>Pseudomonadati</taxon>
        <taxon>Bacteroidota</taxon>
        <taxon>Bacteroidia</taxon>
        <taxon>Bacteroidales</taxon>
        <taxon>Prevotellaceae</taxon>
        <taxon>Hallella</taxon>
    </lineage>
</organism>
<proteinExistence type="predicted"/>
<comment type="caution">
    <text evidence="1">The sequence shown here is derived from an EMBL/GenBank/DDBJ whole genome shotgun (WGS) entry which is preliminary data.</text>
</comment>